<organism evidence="1 2">
    <name type="scientific">Obba rivulosa</name>
    <dbReference type="NCBI Taxonomy" id="1052685"/>
    <lineage>
        <taxon>Eukaryota</taxon>
        <taxon>Fungi</taxon>
        <taxon>Dikarya</taxon>
        <taxon>Basidiomycota</taxon>
        <taxon>Agaricomycotina</taxon>
        <taxon>Agaricomycetes</taxon>
        <taxon>Polyporales</taxon>
        <taxon>Gelatoporiaceae</taxon>
        <taxon>Obba</taxon>
    </lineage>
</organism>
<reference evidence="1 2" key="1">
    <citation type="submission" date="2016-07" db="EMBL/GenBank/DDBJ databases">
        <title>Draft genome of the white-rot fungus Obba rivulosa 3A-2.</title>
        <authorList>
            <consortium name="DOE Joint Genome Institute"/>
            <person name="Miettinen O."/>
            <person name="Riley R."/>
            <person name="Acob R."/>
            <person name="Barry K."/>
            <person name="Cullen D."/>
            <person name="De Vries R."/>
            <person name="Hainaut M."/>
            <person name="Hatakka A."/>
            <person name="Henrissat B."/>
            <person name="Hilden K."/>
            <person name="Kuo R."/>
            <person name="Labutti K."/>
            <person name="Lipzen A."/>
            <person name="Makela M.R."/>
            <person name="Sandor L."/>
            <person name="Spatafora J.W."/>
            <person name="Grigoriev I.V."/>
            <person name="Hibbett D.S."/>
        </authorList>
    </citation>
    <scope>NUCLEOTIDE SEQUENCE [LARGE SCALE GENOMIC DNA]</scope>
    <source>
        <strain evidence="1 2">3A-2</strain>
    </source>
</reference>
<accession>A0A8E2DR88</accession>
<gene>
    <name evidence="1" type="ORF">OBBRIDRAFT_723288</name>
</gene>
<protein>
    <submittedName>
        <fullName evidence="1">Uncharacterized protein</fullName>
    </submittedName>
</protein>
<dbReference type="EMBL" id="KV722346">
    <property type="protein sequence ID" value="OCH94199.1"/>
    <property type="molecule type" value="Genomic_DNA"/>
</dbReference>
<evidence type="ECO:0000313" key="2">
    <source>
        <dbReference type="Proteomes" id="UP000250043"/>
    </source>
</evidence>
<name>A0A8E2DR88_9APHY</name>
<sequence>MKVVVPMGFSQEGITDAVSKHVVVGSQISLSYAAFLFANKPTFTNCLVVMQLRTTCENLPIYDTIKVYIKNSFIMHIEVLHIDVKKYASGDIFSNWDM</sequence>
<evidence type="ECO:0000313" key="1">
    <source>
        <dbReference type="EMBL" id="OCH94199.1"/>
    </source>
</evidence>
<dbReference type="Proteomes" id="UP000250043">
    <property type="component" value="Unassembled WGS sequence"/>
</dbReference>
<dbReference type="OrthoDB" id="3157803at2759"/>
<dbReference type="AlphaFoldDB" id="A0A8E2DR88"/>
<proteinExistence type="predicted"/>
<keyword evidence="2" id="KW-1185">Reference proteome</keyword>